<sequence>MRIKKLLCMLLTLTLLFSGNVYADEGIGESGTTTTNPGDVELRYTNISSITSDLAILSSGTAICTGRHVMKKNLKSELVLTLQRRSTSKDDSFSTYKEWTKSCSGTGSFLLEKKPTVTKGYDYRLRVVVKVYSGSKVTEAAACYSKTVTY</sequence>
<gene>
    <name evidence="2" type="ORF">H8S00_07410</name>
</gene>
<reference evidence="2 3" key="1">
    <citation type="submission" date="2020-08" db="EMBL/GenBank/DDBJ databases">
        <title>Genome public.</title>
        <authorList>
            <person name="Liu C."/>
            <person name="Sun Q."/>
        </authorList>
    </citation>
    <scope>NUCLEOTIDE SEQUENCE [LARGE SCALE GENOMIC DNA]</scope>
    <source>
        <strain evidence="2 3">BX4</strain>
    </source>
</reference>
<evidence type="ECO:0000256" key="1">
    <source>
        <dbReference type="SAM" id="SignalP"/>
    </source>
</evidence>
<feature type="chain" id="PRO_5045046327" evidence="1">
    <location>
        <begin position="24"/>
        <end position="150"/>
    </location>
</feature>
<dbReference type="EMBL" id="JACOOZ010000004">
    <property type="protein sequence ID" value="MBC5667804.1"/>
    <property type="molecule type" value="Genomic_DNA"/>
</dbReference>
<dbReference type="Proteomes" id="UP000597877">
    <property type="component" value="Unassembled WGS sequence"/>
</dbReference>
<evidence type="ECO:0000313" key="2">
    <source>
        <dbReference type="EMBL" id="MBC5667804.1"/>
    </source>
</evidence>
<feature type="signal peptide" evidence="1">
    <location>
        <begin position="1"/>
        <end position="23"/>
    </location>
</feature>
<organism evidence="2 3">
    <name type="scientific">Eubacterium segne</name>
    <dbReference type="NCBI Taxonomy" id="2763045"/>
    <lineage>
        <taxon>Bacteria</taxon>
        <taxon>Bacillati</taxon>
        <taxon>Bacillota</taxon>
        <taxon>Clostridia</taxon>
        <taxon>Eubacteriales</taxon>
        <taxon>Eubacteriaceae</taxon>
        <taxon>Eubacterium</taxon>
    </lineage>
</organism>
<protein>
    <submittedName>
        <fullName evidence="2">Uncharacterized protein</fullName>
    </submittedName>
</protein>
<accession>A0ABR7F4E8</accession>
<comment type="caution">
    <text evidence="2">The sequence shown here is derived from an EMBL/GenBank/DDBJ whole genome shotgun (WGS) entry which is preliminary data.</text>
</comment>
<proteinExistence type="predicted"/>
<name>A0ABR7F4E8_9FIRM</name>
<keyword evidence="1" id="KW-0732">Signal</keyword>
<evidence type="ECO:0000313" key="3">
    <source>
        <dbReference type="Proteomes" id="UP000597877"/>
    </source>
</evidence>
<keyword evidence="3" id="KW-1185">Reference proteome</keyword>
<dbReference type="RefSeq" id="WP_021953550.1">
    <property type="nucleotide sequence ID" value="NZ_JACOOZ010000004.1"/>
</dbReference>